<comment type="caution">
    <text evidence="1">The sequence shown here is derived from an EMBL/GenBank/DDBJ whole genome shotgun (WGS) entry which is preliminary data.</text>
</comment>
<sequence length="54" mass="6384">MTREQLIAALAMWIDTEVIAKAIVDQMDEENIEHTLDNGKQIWLNHLEELHHYL</sequence>
<evidence type="ECO:0000313" key="1">
    <source>
        <dbReference type="EMBL" id="GAH24408.1"/>
    </source>
</evidence>
<proteinExistence type="predicted"/>
<accession>X1FUE9</accession>
<name>X1FUE9_9ZZZZ</name>
<organism evidence="1">
    <name type="scientific">marine sediment metagenome</name>
    <dbReference type="NCBI Taxonomy" id="412755"/>
    <lineage>
        <taxon>unclassified sequences</taxon>
        <taxon>metagenomes</taxon>
        <taxon>ecological metagenomes</taxon>
    </lineage>
</organism>
<gene>
    <name evidence="1" type="ORF">S03H2_02270</name>
</gene>
<protein>
    <submittedName>
        <fullName evidence="1">Uncharacterized protein</fullName>
    </submittedName>
</protein>
<dbReference type="EMBL" id="BARU01000743">
    <property type="protein sequence ID" value="GAH24408.1"/>
    <property type="molecule type" value="Genomic_DNA"/>
</dbReference>
<reference evidence="1" key="1">
    <citation type="journal article" date="2014" name="Front. Microbiol.">
        <title>High frequency of phylogenetically diverse reductive dehalogenase-homologous genes in deep subseafloor sedimentary metagenomes.</title>
        <authorList>
            <person name="Kawai M."/>
            <person name="Futagami T."/>
            <person name="Toyoda A."/>
            <person name="Takaki Y."/>
            <person name="Nishi S."/>
            <person name="Hori S."/>
            <person name="Arai W."/>
            <person name="Tsubouchi T."/>
            <person name="Morono Y."/>
            <person name="Uchiyama I."/>
            <person name="Ito T."/>
            <person name="Fujiyama A."/>
            <person name="Inagaki F."/>
            <person name="Takami H."/>
        </authorList>
    </citation>
    <scope>NUCLEOTIDE SEQUENCE</scope>
    <source>
        <strain evidence="1">Expedition CK06-06</strain>
    </source>
</reference>
<dbReference type="AlphaFoldDB" id="X1FUE9"/>